<organism evidence="8 9">
    <name type="scientific">Pseudoduganella lutea</name>
    <dbReference type="NCBI Taxonomy" id="321985"/>
    <lineage>
        <taxon>Bacteria</taxon>
        <taxon>Pseudomonadati</taxon>
        <taxon>Pseudomonadota</taxon>
        <taxon>Betaproteobacteria</taxon>
        <taxon>Burkholderiales</taxon>
        <taxon>Oxalobacteraceae</taxon>
        <taxon>Telluria group</taxon>
        <taxon>Pseudoduganella</taxon>
    </lineage>
</organism>
<evidence type="ECO:0000259" key="7">
    <source>
        <dbReference type="Pfam" id="PF14464"/>
    </source>
</evidence>
<feature type="domain" description="JAB" evidence="7">
    <location>
        <begin position="81"/>
        <end position="175"/>
    </location>
</feature>
<dbReference type="Pfam" id="PF09436">
    <property type="entry name" value="DUF2016"/>
    <property type="match status" value="1"/>
</dbReference>
<evidence type="ECO:0000256" key="2">
    <source>
        <dbReference type="ARBA" id="ARBA00022723"/>
    </source>
</evidence>
<sequence length="212" mass="22810">MADPRDAVLLAACPVIAAPRHGALPSMSPGLRLVVAANGVFVQVRLPWLDCLQRFGGIDSGLPVPYGALSPWLRLSFGVIPADLLRRFIASARYAAPDETAAAIIHDGRSGMLRVATCETVEADRDHVVYRLPLLAATEQVVLDLHSHGDAPAFFSALGDADDRAIKLCGVFGRVRSRHPEARVRLAINGLFIDLCDQWDSVVGLTRLGCEP</sequence>
<gene>
    <name evidence="8" type="ORF">EWM63_28135</name>
</gene>
<dbReference type="KEGG" id="plue:EWM63_28135"/>
<keyword evidence="1" id="KW-0645">Protease</keyword>
<dbReference type="RefSeq" id="WP_130189471.1">
    <property type="nucleotide sequence ID" value="NZ_CP035913.1"/>
</dbReference>
<keyword evidence="2" id="KW-0479">Metal-binding</keyword>
<dbReference type="InterPro" id="IPR018560">
    <property type="entry name" value="DUF2016"/>
</dbReference>
<dbReference type="AlphaFoldDB" id="A0A4V0Z4B5"/>
<dbReference type="InterPro" id="IPR022499">
    <property type="entry name" value="PRTRC_protein-A"/>
</dbReference>
<evidence type="ECO:0000256" key="1">
    <source>
        <dbReference type="ARBA" id="ARBA00022670"/>
    </source>
</evidence>
<keyword evidence="3" id="KW-0378">Hydrolase</keyword>
<evidence type="ECO:0000259" key="6">
    <source>
        <dbReference type="Pfam" id="PF09436"/>
    </source>
</evidence>
<dbReference type="GO" id="GO:0046872">
    <property type="term" value="F:metal ion binding"/>
    <property type="evidence" value="ECO:0007669"/>
    <property type="project" value="UniProtKB-KW"/>
</dbReference>
<dbReference type="NCBIfam" id="TIGR03735">
    <property type="entry name" value="PRTRC_A"/>
    <property type="match status" value="1"/>
</dbReference>
<keyword evidence="5" id="KW-0482">Metalloprotease</keyword>
<dbReference type="GO" id="GO:0008237">
    <property type="term" value="F:metallopeptidase activity"/>
    <property type="evidence" value="ECO:0007669"/>
    <property type="project" value="UniProtKB-KW"/>
</dbReference>
<reference evidence="8 9" key="1">
    <citation type="submission" date="2019-02" db="EMBL/GenBank/DDBJ databases">
        <title>Draft Genome Sequences of Six Type Strains of the Genus Massilia.</title>
        <authorList>
            <person name="Miess H."/>
            <person name="Frediansyhah A."/>
            <person name="Gross H."/>
        </authorList>
    </citation>
    <scope>NUCLEOTIDE SEQUENCE [LARGE SCALE GENOMIC DNA]</scope>
    <source>
        <strain evidence="8 9">DSM 17473</strain>
    </source>
</reference>
<protein>
    <submittedName>
        <fullName evidence="8">PRTRC system protein A</fullName>
    </submittedName>
</protein>
<keyword evidence="4" id="KW-0862">Zinc</keyword>
<dbReference type="EMBL" id="CP035913">
    <property type="protein sequence ID" value="QBE66363.1"/>
    <property type="molecule type" value="Genomic_DNA"/>
</dbReference>
<dbReference type="GO" id="GO:0006508">
    <property type="term" value="P:proteolysis"/>
    <property type="evidence" value="ECO:0007669"/>
    <property type="project" value="UniProtKB-KW"/>
</dbReference>
<proteinExistence type="predicted"/>
<name>A0A4V0Z4B5_9BURK</name>
<dbReference type="Pfam" id="PF14464">
    <property type="entry name" value="Prok-JAB"/>
    <property type="match status" value="1"/>
</dbReference>
<evidence type="ECO:0000256" key="5">
    <source>
        <dbReference type="ARBA" id="ARBA00023049"/>
    </source>
</evidence>
<evidence type="ECO:0000313" key="8">
    <source>
        <dbReference type="EMBL" id="QBE66363.1"/>
    </source>
</evidence>
<evidence type="ECO:0000313" key="9">
    <source>
        <dbReference type="Proteomes" id="UP000290637"/>
    </source>
</evidence>
<dbReference type="InterPro" id="IPR028090">
    <property type="entry name" value="JAB_dom_prok"/>
</dbReference>
<accession>A0A4V0Z4B5</accession>
<keyword evidence="9" id="KW-1185">Reference proteome</keyword>
<evidence type="ECO:0000256" key="4">
    <source>
        <dbReference type="ARBA" id="ARBA00022833"/>
    </source>
</evidence>
<feature type="domain" description="DUF2016" evidence="6">
    <location>
        <begin position="3"/>
        <end position="75"/>
    </location>
</feature>
<evidence type="ECO:0000256" key="3">
    <source>
        <dbReference type="ARBA" id="ARBA00022801"/>
    </source>
</evidence>
<dbReference type="OrthoDB" id="8558084at2"/>
<dbReference type="Proteomes" id="UP000290637">
    <property type="component" value="Chromosome"/>
</dbReference>